<dbReference type="GO" id="GO:0016491">
    <property type="term" value="F:oxidoreductase activity"/>
    <property type="evidence" value="ECO:0007669"/>
    <property type="project" value="InterPro"/>
</dbReference>
<dbReference type="PANTHER" id="PTHR11695">
    <property type="entry name" value="ALCOHOL DEHYDROGENASE RELATED"/>
    <property type="match status" value="1"/>
</dbReference>
<dbReference type="InterPro" id="IPR011032">
    <property type="entry name" value="GroES-like_sf"/>
</dbReference>
<dbReference type="Gene3D" id="3.90.180.10">
    <property type="entry name" value="Medium-chain alcohol dehydrogenases, catalytic domain"/>
    <property type="match status" value="1"/>
</dbReference>
<keyword evidence="4" id="KW-1185">Reference proteome</keyword>
<dbReference type="AlphaFoldDB" id="A0A6M6JPW5"/>
<organism evidence="3 4">
    <name type="scientific">Pseudonocardia broussonetiae</name>
    <dbReference type="NCBI Taxonomy" id="2736640"/>
    <lineage>
        <taxon>Bacteria</taxon>
        <taxon>Bacillati</taxon>
        <taxon>Actinomycetota</taxon>
        <taxon>Actinomycetes</taxon>
        <taxon>Pseudonocardiales</taxon>
        <taxon>Pseudonocardiaceae</taxon>
        <taxon>Pseudonocardia</taxon>
    </lineage>
</organism>
<reference evidence="3 4" key="1">
    <citation type="submission" date="2020-05" db="EMBL/GenBank/DDBJ databases">
        <authorList>
            <person name="Mo P."/>
        </authorList>
    </citation>
    <scope>NUCLEOTIDE SEQUENCE [LARGE SCALE GENOMIC DNA]</scope>
    <source>
        <strain evidence="3 4">Gen01</strain>
    </source>
</reference>
<evidence type="ECO:0000256" key="1">
    <source>
        <dbReference type="SAM" id="MobiDB-lite"/>
    </source>
</evidence>
<name>A0A6M6JPW5_9PSEU</name>
<dbReference type="CDD" id="cd08267">
    <property type="entry name" value="MDR1"/>
    <property type="match status" value="1"/>
</dbReference>
<evidence type="ECO:0000259" key="2">
    <source>
        <dbReference type="SMART" id="SM00829"/>
    </source>
</evidence>
<dbReference type="Proteomes" id="UP000505377">
    <property type="component" value="Chromosome"/>
</dbReference>
<dbReference type="InterPro" id="IPR020843">
    <property type="entry name" value="ER"/>
</dbReference>
<proteinExistence type="predicted"/>
<dbReference type="Gene3D" id="3.40.50.720">
    <property type="entry name" value="NAD(P)-binding Rossmann-like Domain"/>
    <property type="match status" value="1"/>
</dbReference>
<dbReference type="PANTHER" id="PTHR11695:SF294">
    <property type="entry name" value="RETICULON-4-INTERACTING PROTEIN 1, MITOCHONDRIAL"/>
    <property type="match status" value="1"/>
</dbReference>
<dbReference type="Pfam" id="PF08240">
    <property type="entry name" value="ADH_N"/>
    <property type="match status" value="1"/>
</dbReference>
<dbReference type="EMBL" id="CP053564">
    <property type="protein sequence ID" value="QJY49017.1"/>
    <property type="molecule type" value="Genomic_DNA"/>
</dbReference>
<gene>
    <name evidence="3" type="ORF">HOP40_27245</name>
</gene>
<sequence>MRALVQDTYGSPDVLKVAAVPTPDPGPGQVRVRVAAASVNARDWHIMRGEPRLARLLDRTVFGRTAPRVAIRGTDFAGTVDAVGAGVTRWQPGAPVFGEADAALAQYVVASQYLVAPVPSGASLPQAAALPLAANTALMCLRAGDPPPGACLLINGASGGVGTFAIQLAKTMGLHVTVVCSTRNADLARSLGAESVIDYNVEDFCAAPDRYDMVLDLVGNRSLRDLRRLVHPAGTLVLSGGGVSGEGRWIGPLGLLVRAQLMARLPGPRIVIPQAQPTTERLEELAALVASGSVTPVIDRVFDLDHSADALRYLETEHARAKVIVTIPGADQHSAPDKQQPTMEGGSS</sequence>
<dbReference type="Pfam" id="PF13602">
    <property type="entry name" value="ADH_zinc_N_2"/>
    <property type="match status" value="1"/>
</dbReference>
<protein>
    <submittedName>
        <fullName evidence="3">NAD(P)-dependent alcohol dehydrogenase</fullName>
    </submittedName>
</protein>
<dbReference type="SUPFAM" id="SSF51735">
    <property type="entry name" value="NAD(P)-binding Rossmann-fold domains"/>
    <property type="match status" value="1"/>
</dbReference>
<dbReference type="InterPro" id="IPR036291">
    <property type="entry name" value="NAD(P)-bd_dom_sf"/>
</dbReference>
<feature type="region of interest" description="Disordered" evidence="1">
    <location>
        <begin position="328"/>
        <end position="348"/>
    </location>
</feature>
<dbReference type="RefSeq" id="WP_172163853.1">
    <property type="nucleotide sequence ID" value="NZ_CP053564.1"/>
</dbReference>
<accession>A0A6M6JPW5</accession>
<dbReference type="SUPFAM" id="SSF50129">
    <property type="entry name" value="GroES-like"/>
    <property type="match status" value="1"/>
</dbReference>
<dbReference type="InterPro" id="IPR013154">
    <property type="entry name" value="ADH-like_N"/>
</dbReference>
<dbReference type="SMART" id="SM00829">
    <property type="entry name" value="PKS_ER"/>
    <property type="match status" value="1"/>
</dbReference>
<feature type="compositionally biased region" description="Polar residues" evidence="1">
    <location>
        <begin position="337"/>
        <end position="348"/>
    </location>
</feature>
<feature type="domain" description="Enoyl reductase (ER)" evidence="2">
    <location>
        <begin position="10"/>
        <end position="325"/>
    </location>
</feature>
<evidence type="ECO:0000313" key="3">
    <source>
        <dbReference type="EMBL" id="QJY49017.1"/>
    </source>
</evidence>
<dbReference type="KEGG" id="pbro:HOP40_27245"/>
<evidence type="ECO:0000313" key="4">
    <source>
        <dbReference type="Proteomes" id="UP000505377"/>
    </source>
</evidence>
<dbReference type="InterPro" id="IPR050700">
    <property type="entry name" value="YIM1/Zinc_Alcohol_DH_Fams"/>
</dbReference>